<feature type="binding site" evidence="2">
    <location>
        <position position="112"/>
    </location>
    <ligand>
        <name>substrate</name>
    </ligand>
</feature>
<protein>
    <recommendedName>
        <fullName evidence="3">Fluoroacetyl-CoA-specific thioesterase-like domain-containing protein</fullName>
    </recommendedName>
</protein>
<feature type="binding site" evidence="2">
    <location>
        <position position="61"/>
    </location>
    <ligand>
        <name>substrate</name>
    </ligand>
</feature>
<dbReference type="Pfam" id="PF22636">
    <property type="entry name" value="FlK"/>
    <property type="match status" value="1"/>
</dbReference>
<comment type="caution">
    <text evidence="4">The sequence shown here is derived from an EMBL/GenBank/DDBJ whole genome shotgun (WGS) entry which is preliminary data.</text>
</comment>
<dbReference type="SUPFAM" id="SSF54637">
    <property type="entry name" value="Thioesterase/thiol ester dehydrase-isomerase"/>
    <property type="match status" value="1"/>
</dbReference>
<evidence type="ECO:0000256" key="1">
    <source>
        <dbReference type="PIRSR" id="PIRSR014972-1"/>
    </source>
</evidence>
<keyword evidence="5" id="KW-1185">Reference proteome</keyword>
<feature type="active site" evidence="1">
    <location>
        <position position="68"/>
    </location>
</feature>
<feature type="active site" evidence="1">
    <location>
        <position position="42"/>
    </location>
</feature>
<feature type="domain" description="Fluoroacetyl-CoA-specific thioesterase-like" evidence="3">
    <location>
        <begin position="15"/>
        <end position="118"/>
    </location>
</feature>
<dbReference type="EMBL" id="BSTX01000002">
    <property type="protein sequence ID" value="GLZ78762.1"/>
    <property type="molecule type" value="Genomic_DNA"/>
</dbReference>
<dbReference type="InterPro" id="IPR054485">
    <property type="entry name" value="FlK-like_dom"/>
</dbReference>
<dbReference type="InterPro" id="IPR025540">
    <property type="entry name" value="FlK"/>
</dbReference>
<feature type="active site" evidence="1">
    <location>
        <position position="34"/>
    </location>
</feature>
<name>A0A9W6SMR7_9ACTN</name>
<evidence type="ECO:0000259" key="3">
    <source>
        <dbReference type="Pfam" id="PF22636"/>
    </source>
</evidence>
<organism evidence="4 5">
    <name type="scientific">Actinorhabdospora filicis</name>
    <dbReference type="NCBI Taxonomy" id="1785913"/>
    <lineage>
        <taxon>Bacteria</taxon>
        <taxon>Bacillati</taxon>
        <taxon>Actinomycetota</taxon>
        <taxon>Actinomycetes</taxon>
        <taxon>Micromonosporales</taxon>
        <taxon>Micromonosporaceae</taxon>
        <taxon>Actinorhabdospora</taxon>
    </lineage>
</organism>
<dbReference type="Proteomes" id="UP001165079">
    <property type="component" value="Unassembled WGS sequence"/>
</dbReference>
<reference evidence="4" key="1">
    <citation type="submission" date="2023-03" db="EMBL/GenBank/DDBJ databases">
        <title>Actinorhabdospora filicis NBRC 111898.</title>
        <authorList>
            <person name="Ichikawa N."/>
            <person name="Sato H."/>
            <person name="Tonouchi N."/>
        </authorList>
    </citation>
    <scope>NUCLEOTIDE SEQUENCE</scope>
    <source>
        <strain evidence="4">NBRC 111898</strain>
    </source>
</reference>
<feature type="binding site" evidence="2">
    <location>
        <position position="61"/>
    </location>
    <ligand>
        <name>CoA</name>
        <dbReference type="ChEBI" id="CHEBI:57287"/>
    </ligand>
</feature>
<dbReference type="AlphaFoldDB" id="A0A9W6SMR7"/>
<evidence type="ECO:0000313" key="4">
    <source>
        <dbReference type="EMBL" id="GLZ78762.1"/>
    </source>
</evidence>
<dbReference type="PANTHER" id="PTHR36934:SF1">
    <property type="entry name" value="THIOESTERASE DOMAIN-CONTAINING PROTEIN"/>
    <property type="match status" value="1"/>
</dbReference>
<dbReference type="InterPro" id="IPR029069">
    <property type="entry name" value="HotDog_dom_sf"/>
</dbReference>
<dbReference type="Gene3D" id="3.10.129.10">
    <property type="entry name" value="Hotdog Thioesterase"/>
    <property type="match status" value="1"/>
</dbReference>
<gene>
    <name evidence="4" type="ORF">Afil01_35690</name>
</gene>
<accession>A0A9W6SMR7</accession>
<dbReference type="PIRSF" id="PIRSF014972">
    <property type="entry name" value="FlK"/>
    <property type="match status" value="1"/>
</dbReference>
<sequence>MDLVVGAESGVEALVAEGDLAHQLGSGDVPVLGTPRVLALMEAACVGVTAGRLPPGSTSVGVRVELSHVAAVGVGAHVTATARLEGVEGRRLRFSVRVSDGVSLLAEGVVERVVVDRERFVAGL</sequence>
<evidence type="ECO:0000313" key="5">
    <source>
        <dbReference type="Proteomes" id="UP001165079"/>
    </source>
</evidence>
<dbReference type="PANTHER" id="PTHR36934">
    <property type="entry name" value="BLR0278 PROTEIN"/>
    <property type="match status" value="1"/>
</dbReference>
<evidence type="ECO:0000256" key="2">
    <source>
        <dbReference type="PIRSR" id="PIRSR014972-2"/>
    </source>
</evidence>
<proteinExistence type="predicted"/>
<dbReference type="RefSeq" id="WP_285663906.1">
    <property type="nucleotide sequence ID" value="NZ_BSTX01000002.1"/>
</dbReference>